<feature type="region of interest" description="Disordered" evidence="1">
    <location>
        <begin position="304"/>
        <end position="407"/>
    </location>
</feature>
<evidence type="ECO:0000313" key="3">
    <source>
        <dbReference type="Proteomes" id="UP000276133"/>
    </source>
</evidence>
<dbReference type="EMBL" id="REGN01001971">
    <property type="protein sequence ID" value="RNA31194.1"/>
    <property type="molecule type" value="Genomic_DNA"/>
</dbReference>
<evidence type="ECO:0000256" key="1">
    <source>
        <dbReference type="SAM" id="MobiDB-lite"/>
    </source>
</evidence>
<dbReference type="OrthoDB" id="10007483at2759"/>
<accession>A0A3M7S5T6</accession>
<dbReference type="PANTHER" id="PTHR21219">
    <property type="entry name" value="FI19613P1"/>
    <property type="match status" value="1"/>
</dbReference>
<feature type="region of interest" description="Disordered" evidence="1">
    <location>
        <begin position="244"/>
        <end position="267"/>
    </location>
</feature>
<reference evidence="2 3" key="1">
    <citation type="journal article" date="2018" name="Sci. Rep.">
        <title>Genomic signatures of local adaptation to the degree of environmental predictability in rotifers.</title>
        <authorList>
            <person name="Franch-Gras L."/>
            <person name="Hahn C."/>
            <person name="Garcia-Roger E.M."/>
            <person name="Carmona M.J."/>
            <person name="Serra M."/>
            <person name="Gomez A."/>
        </authorList>
    </citation>
    <scope>NUCLEOTIDE SEQUENCE [LARGE SCALE GENOMIC DNA]</scope>
    <source>
        <strain evidence="2">HYR1</strain>
    </source>
</reference>
<proteinExistence type="predicted"/>
<protein>
    <submittedName>
        <fullName evidence="2">Trithorax group osa-like</fullName>
    </submittedName>
</protein>
<evidence type="ECO:0000313" key="2">
    <source>
        <dbReference type="EMBL" id="RNA31194.1"/>
    </source>
</evidence>
<dbReference type="PANTHER" id="PTHR21219:SF3">
    <property type="entry name" value="FI19613P1"/>
    <property type="match status" value="1"/>
</dbReference>
<feature type="compositionally biased region" description="Low complexity" evidence="1">
    <location>
        <begin position="353"/>
        <end position="364"/>
    </location>
</feature>
<dbReference type="AlphaFoldDB" id="A0A3M7S5T6"/>
<feature type="region of interest" description="Disordered" evidence="1">
    <location>
        <begin position="589"/>
        <end position="612"/>
    </location>
</feature>
<organism evidence="2 3">
    <name type="scientific">Brachionus plicatilis</name>
    <name type="common">Marine rotifer</name>
    <name type="synonym">Brachionus muelleri</name>
    <dbReference type="NCBI Taxonomy" id="10195"/>
    <lineage>
        <taxon>Eukaryota</taxon>
        <taxon>Metazoa</taxon>
        <taxon>Spiralia</taxon>
        <taxon>Gnathifera</taxon>
        <taxon>Rotifera</taxon>
        <taxon>Eurotatoria</taxon>
        <taxon>Monogononta</taxon>
        <taxon>Pseudotrocha</taxon>
        <taxon>Ploima</taxon>
        <taxon>Brachionidae</taxon>
        <taxon>Brachionus</taxon>
    </lineage>
</organism>
<feature type="compositionally biased region" description="Polar residues" evidence="1">
    <location>
        <begin position="397"/>
        <end position="407"/>
    </location>
</feature>
<name>A0A3M7S5T6_BRAPC</name>
<gene>
    <name evidence="2" type="ORF">BpHYR1_001074</name>
</gene>
<dbReference type="Proteomes" id="UP000276133">
    <property type="component" value="Unassembled WGS sequence"/>
</dbReference>
<keyword evidence="3" id="KW-1185">Reference proteome</keyword>
<comment type="caution">
    <text evidence="2">The sequence shown here is derived from an EMBL/GenBank/DDBJ whole genome shotgun (WGS) entry which is preliminary data.</text>
</comment>
<sequence>MKTSPEQNLLSKSISDRPLDMSYTLNSNSSSDLSLRNVTNLDNLSNILMNRSSPTHSIGYLGSAILTKGKTGLGCLQQPLRELYCIFRQNGSRLMQERRLVISIDGLTMLYSDKGVEKFIHNDLASVYDIQLLHLVSDYKKRNYAFLPVDQDLASGKYANLFQPMDRNYISFIENSAHPPVIALIMRRSCGIQALECHVIITRTCDDAFKIVHDIKKICHRFKHEQSQQNNVFDYRSETNYTQIKPGRSLSQLPPKSPATKSPKPKNDEIYDAFQESKIGSKSTTDLSSKSSIFNKIKNFKTSDSKKKSLSSNSEVTLNESSVHKEADKVMKKKSTSSMVNISDSEKKKALKQPSLSSLNQSNPNEKKSKKLSLGKRIINSARSSLKSKDEKKLASHSASSLGSVNSQKFKRDMEKIADVDFRRTSDQHVVINKSSHSLAYGQSACSSMPTNICLENRINIIPSSPATCGPKDNYNCKNRSRLAPSPNQLLLPQCSKTLVDNSINFTKLDESKYQTKFLKLPVPDPKLLANHLIWNKEIGSAECVDKEERQFRAKHMSPVAKVMSPGGPQNFESSYRVKIAEQSLSNYQEENRFRSKSQTNASVYRPQPPSSLVPEIDYSSLRENACSYFQDSAYSSTSNTPKISESEQKDEITNLKSQNIVMNRLKQQFESEQERQSKLSITGHKIVGGVKVFPTLPQEFRLAAEKRQKRMTEIENNLKKSSIEDNLRERQLMSKYSSVEMDNDDAEIIDLTMNKEEVNESKLNASFREIPIQIVANKAEDYKSLSIQSENEVSDRLDYEQDVKKCHSEQINYIYYYDNQQFAGY</sequence>